<dbReference type="Gene3D" id="1.10.10.10">
    <property type="entry name" value="Winged helix-like DNA-binding domain superfamily/Winged helix DNA-binding domain"/>
    <property type="match status" value="1"/>
</dbReference>
<dbReference type="InterPro" id="IPR014327">
    <property type="entry name" value="RNA_pol_sigma70_bacteroid"/>
</dbReference>
<comment type="caution">
    <text evidence="7">The sequence shown here is derived from an EMBL/GenBank/DDBJ whole genome shotgun (WGS) entry which is preliminary data.</text>
</comment>
<dbReference type="NCBIfam" id="TIGR02937">
    <property type="entry name" value="sigma70-ECF"/>
    <property type="match status" value="1"/>
</dbReference>
<accession>U2J112</accession>
<dbReference type="SUPFAM" id="SSF88659">
    <property type="entry name" value="Sigma3 and sigma4 domains of RNA polymerase sigma factors"/>
    <property type="match status" value="1"/>
</dbReference>
<feature type="domain" description="RNA polymerase sigma-70 region 2" evidence="5">
    <location>
        <begin position="27"/>
        <end position="92"/>
    </location>
</feature>
<dbReference type="InterPro" id="IPR013325">
    <property type="entry name" value="RNA_pol_sigma_r2"/>
</dbReference>
<dbReference type="Pfam" id="PF08281">
    <property type="entry name" value="Sigma70_r4_2"/>
    <property type="match status" value="1"/>
</dbReference>
<dbReference type="Gene3D" id="1.10.1740.10">
    <property type="match status" value="1"/>
</dbReference>
<dbReference type="SUPFAM" id="SSF88946">
    <property type="entry name" value="Sigma2 domain of RNA polymerase sigma factors"/>
    <property type="match status" value="1"/>
</dbReference>
<dbReference type="Proteomes" id="UP000016584">
    <property type="component" value="Unassembled WGS sequence"/>
</dbReference>
<dbReference type="NCBIfam" id="TIGR02985">
    <property type="entry name" value="Sig70_bacteroi1"/>
    <property type="match status" value="1"/>
</dbReference>
<dbReference type="GO" id="GO:0016987">
    <property type="term" value="F:sigma factor activity"/>
    <property type="evidence" value="ECO:0007669"/>
    <property type="project" value="UniProtKB-KW"/>
</dbReference>
<organism evidence="7 8">
    <name type="scientific">Sphingobacterium paucimobilis HER1398</name>
    <dbReference type="NCBI Taxonomy" id="1346330"/>
    <lineage>
        <taxon>Bacteria</taxon>
        <taxon>Pseudomonadati</taxon>
        <taxon>Bacteroidota</taxon>
        <taxon>Sphingobacteriia</taxon>
        <taxon>Sphingobacteriales</taxon>
        <taxon>Sphingobacteriaceae</taxon>
        <taxon>Sphingobacterium</taxon>
    </lineage>
</organism>
<evidence type="ECO:0000259" key="5">
    <source>
        <dbReference type="Pfam" id="PF04542"/>
    </source>
</evidence>
<dbReference type="Pfam" id="PF04542">
    <property type="entry name" value="Sigma70_r2"/>
    <property type="match status" value="1"/>
</dbReference>
<dbReference type="AlphaFoldDB" id="U2J112"/>
<dbReference type="OrthoDB" id="659569at2"/>
<evidence type="ECO:0000259" key="6">
    <source>
        <dbReference type="Pfam" id="PF08281"/>
    </source>
</evidence>
<evidence type="ECO:0000313" key="7">
    <source>
        <dbReference type="EMBL" id="ERJ58634.1"/>
    </source>
</evidence>
<dbReference type="eggNOG" id="COG1595">
    <property type="taxonomic scope" value="Bacteria"/>
</dbReference>
<dbReference type="EMBL" id="ATDL01000016">
    <property type="protein sequence ID" value="ERJ58634.1"/>
    <property type="molecule type" value="Genomic_DNA"/>
</dbReference>
<evidence type="ECO:0000256" key="1">
    <source>
        <dbReference type="ARBA" id="ARBA00010641"/>
    </source>
</evidence>
<dbReference type="STRING" id="1346330.M472_07635"/>
<sequence length="197" mass="23494">MIVLTSFSDEELFELVKENRKDAYEEIYHRFKGVLYAHAYRMLGDREEVQDLIQEVFVALWTKKDSLLIKNVSAYLYSSVRNRVIDRVSRLKSRNKYLDSMAFYAEHYSYQVPDRILYEKELRGLIETEVNALPERMRLIFQMSRKEHLSHKEIGEKLGLSETTVKKQVNNALKILRSKFSSRDTFIFFLFIYSLPQ</sequence>
<name>U2J112_9SPHI</name>
<evidence type="ECO:0000256" key="4">
    <source>
        <dbReference type="ARBA" id="ARBA00023163"/>
    </source>
</evidence>
<dbReference type="InterPro" id="IPR013249">
    <property type="entry name" value="RNA_pol_sigma70_r4_t2"/>
</dbReference>
<keyword evidence="2" id="KW-0805">Transcription regulation</keyword>
<dbReference type="InterPro" id="IPR039425">
    <property type="entry name" value="RNA_pol_sigma-70-like"/>
</dbReference>
<proteinExistence type="inferred from homology"/>
<dbReference type="InterPro" id="IPR036388">
    <property type="entry name" value="WH-like_DNA-bd_sf"/>
</dbReference>
<evidence type="ECO:0000313" key="8">
    <source>
        <dbReference type="Proteomes" id="UP000016584"/>
    </source>
</evidence>
<dbReference type="InterPro" id="IPR014284">
    <property type="entry name" value="RNA_pol_sigma-70_dom"/>
</dbReference>
<reference evidence="7 8" key="1">
    <citation type="journal article" date="2013" name="Genome Announc.">
        <title>The Draft Genome Sequence of Sphingomonas paucimobilis Strain HER1398 (Proteobacteria), Host to the Giant PAU Phage, Indicates That It Is a Member of the Genus Sphingobacterium (Bacteroidetes).</title>
        <authorList>
            <person name="White R.A.III."/>
            <person name="Suttle C.A."/>
        </authorList>
    </citation>
    <scope>NUCLEOTIDE SEQUENCE [LARGE SCALE GENOMIC DNA]</scope>
    <source>
        <strain evidence="7 8">HER1398</strain>
    </source>
</reference>
<dbReference type="PANTHER" id="PTHR43133:SF46">
    <property type="entry name" value="RNA POLYMERASE SIGMA-70 FACTOR ECF SUBFAMILY"/>
    <property type="match status" value="1"/>
</dbReference>
<gene>
    <name evidence="7" type="ORF">M472_07635</name>
</gene>
<dbReference type="GO" id="GO:0006352">
    <property type="term" value="P:DNA-templated transcription initiation"/>
    <property type="evidence" value="ECO:0007669"/>
    <property type="project" value="InterPro"/>
</dbReference>
<keyword evidence="4" id="KW-0804">Transcription</keyword>
<keyword evidence="3" id="KW-0731">Sigma factor</keyword>
<dbReference type="InterPro" id="IPR007627">
    <property type="entry name" value="RNA_pol_sigma70_r2"/>
</dbReference>
<protein>
    <recommendedName>
        <fullName evidence="9">RNA polymerase sigma-70 factor</fullName>
    </recommendedName>
</protein>
<evidence type="ECO:0000256" key="2">
    <source>
        <dbReference type="ARBA" id="ARBA00023015"/>
    </source>
</evidence>
<evidence type="ECO:0000256" key="3">
    <source>
        <dbReference type="ARBA" id="ARBA00023082"/>
    </source>
</evidence>
<evidence type="ECO:0008006" key="9">
    <source>
        <dbReference type="Google" id="ProtNLM"/>
    </source>
</evidence>
<feature type="domain" description="RNA polymerase sigma factor 70 region 4 type 2" evidence="6">
    <location>
        <begin position="125"/>
        <end position="175"/>
    </location>
</feature>
<dbReference type="PANTHER" id="PTHR43133">
    <property type="entry name" value="RNA POLYMERASE ECF-TYPE SIGMA FACTO"/>
    <property type="match status" value="1"/>
</dbReference>
<dbReference type="GO" id="GO:0003677">
    <property type="term" value="F:DNA binding"/>
    <property type="evidence" value="ECO:0007669"/>
    <property type="project" value="InterPro"/>
</dbReference>
<dbReference type="RefSeq" id="WP_021071333.1">
    <property type="nucleotide sequence ID" value="NZ_ATDL01000016.1"/>
</dbReference>
<dbReference type="PATRIC" id="fig|1346330.5.peg.3188"/>
<comment type="similarity">
    <text evidence="1">Belongs to the sigma-70 factor family. ECF subfamily.</text>
</comment>
<dbReference type="InterPro" id="IPR013324">
    <property type="entry name" value="RNA_pol_sigma_r3/r4-like"/>
</dbReference>
<keyword evidence="8" id="KW-1185">Reference proteome</keyword>